<dbReference type="EMBL" id="RBDY01000010">
    <property type="protein sequence ID" value="RKN21782.1"/>
    <property type="molecule type" value="Genomic_DNA"/>
</dbReference>
<proteinExistence type="predicted"/>
<dbReference type="Pfam" id="PF04149">
    <property type="entry name" value="DUF397"/>
    <property type="match status" value="1"/>
</dbReference>
<dbReference type="OrthoDB" id="4562195at2"/>
<sequence>MTTEFDPSAARWGRSSYSGSNGGDCVQVASVGGGFAVRDSKCVGDGGPVAVFSTGPWQTFLRRAAAEFRP</sequence>
<keyword evidence="5" id="KW-1185">Reference proteome</keyword>
<evidence type="ECO:0000313" key="6">
    <source>
        <dbReference type="Proteomes" id="UP000275024"/>
    </source>
</evidence>
<dbReference type="Proteomes" id="UP000268652">
    <property type="component" value="Unassembled WGS sequence"/>
</dbReference>
<dbReference type="RefSeq" id="WP_120697704.1">
    <property type="nucleotide sequence ID" value="NZ_RBDX01000010.1"/>
</dbReference>
<organism evidence="3 6">
    <name type="scientific">Streptomyces radicis</name>
    <dbReference type="NCBI Taxonomy" id="1750517"/>
    <lineage>
        <taxon>Bacteria</taxon>
        <taxon>Bacillati</taxon>
        <taxon>Actinomycetota</taxon>
        <taxon>Actinomycetes</taxon>
        <taxon>Kitasatosporales</taxon>
        <taxon>Streptomycetaceae</taxon>
        <taxon>Streptomyces</taxon>
    </lineage>
</organism>
<feature type="domain" description="DUF397" evidence="2">
    <location>
        <begin position="10"/>
        <end position="64"/>
    </location>
</feature>
<dbReference type="EMBL" id="RBDX01000010">
    <property type="protein sequence ID" value="RKN08624.1"/>
    <property type="molecule type" value="Genomic_DNA"/>
</dbReference>
<dbReference type="InterPro" id="IPR007278">
    <property type="entry name" value="DUF397"/>
</dbReference>
<protein>
    <submittedName>
        <fullName evidence="3">DUF397 domain-containing protein</fullName>
    </submittedName>
</protein>
<evidence type="ECO:0000313" key="4">
    <source>
        <dbReference type="EMBL" id="RKN21782.1"/>
    </source>
</evidence>
<evidence type="ECO:0000256" key="1">
    <source>
        <dbReference type="SAM" id="MobiDB-lite"/>
    </source>
</evidence>
<dbReference type="AlphaFoldDB" id="A0A3A9WGS2"/>
<gene>
    <name evidence="4" type="ORF">D7318_15575</name>
    <name evidence="3" type="ORF">D7319_14620</name>
</gene>
<comment type="caution">
    <text evidence="3">The sequence shown here is derived from an EMBL/GenBank/DDBJ whole genome shotgun (WGS) entry which is preliminary data.</text>
</comment>
<accession>A0A3A9WGS2</accession>
<evidence type="ECO:0000313" key="3">
    <source>
        <dbReference type="EMBL" id="RKN08624.1"/>
    </source>
</evidence>
<reference evidence="5 6" key="1">
    <citation type="submission" date="2018-09" db="EMBL/GenBank/DDBJ databases">
        <title>Streptomyces sp. nov. DS1-2, an endophytic actinomycete isolated from roots of Dendrobium scabrilingue.</title>
        <authorList>
            <person name="Kuncharoen N."/>
            <person name="Kudo T."/>
            <person name="Ohkuma M."/>
            <person name="Yuki M."/>
            <person name="Tanasupawat S."/>
        </authorList>
    </citation>
    <scope>NUCLEOTIDE SEQUENCE [LARGE SCALE GENOMIC DNA]</scope>
    <source>
        <strain evidence="3 6">AZ1-7</strain>
        <strain evidence="4 5">DS1-2</strain>
    </source>
</reference>
<feature type="region of interest" description="Disordered" evidence="1">
    <location>
        <begin position="1"/>
        <end position="23"/>
    </location>
</feature>
<name>A0A3A9WGS2_9ACTN</name>
<dbReference type="Proteomes" id="UP000275024">
    <property type="component" value="Unassembled WGS sequence"/>
</dbReference>
<evidence type="ECO:0000313" key="5">
    <source>
        <dbReference type="Proteomes" id="UP000268652"/>
    </source>
</evidence>
<evidence type="ECO:0000259" key="2">
    <source>
        <dbReference type="Pfam" id="PF04149"/>
    </source>
</evidence>